<sequence>MIVKGPFLAGSADGALVADGSALGSLLAGAGDAISATVGPALAFTLVLSVFEHAASREQQIKIIRSTARFLFLLSSFII</sequence>
<evidence type="ECO:0000313" key="2">
    <source>
        <dbReference type="Proteomes" id="UP000029507"/>
    </source>
</evidence>
<dbReference type="AlphaFoldDB" id="A0A089LPG8"/>
<dbReference type="EMBL" id="CP009286">
    <property type="protein sequence ID" value="AIQ61980.1"/>
    <property type="molecule type" value="Genomic_DNA"/>
</dbReference>
<reference evidence="1 2" key="1">
    <citation type="submission" date="2014-08" db="EMBL/GenBank/DDBJ databases">
        <title>Comparative genomics of the Paenibacillus odorifer group.</title>
        <authorList>
            <person name="den Bakker H.C."/>
            <person name="Tsai Y.-C."/>
            <person name="Martin N."/>
            <person name="Korlach J."/>
            <person name="Wiedmann M."/>
        </authorList>
    </citation>
    <scope>NUCLEOTIDE SEQUENCE [LARGE SCALE GENOMIC DNA]</scope>
    <source>
        <strain evidence="1 2">DSM 14472</strain>
    </source>
</reference>
<dbReference type="HOGENOM" id="CLU_2602771_0_0_9"/>
<accession>A0A089LPG8</accession>
<name>A0A089LPG8_9BACL</name>
<dbReference type="KEGG" id="pste:PSTEL_01425"/>
<dbReference type="Proteomes" id="UP000029507">
    <property type="component" value="Chromosome"/>
</dbReference>
<proteinExistence type="predicted"/>
<organism evidence="1 2">
    <name type="scientific">Paenibacillus stellifer</name>
    <dbReference type="NCBI Taxonomy" id="169760"/>
    <lineage>
        <taxon>Bacteria</taxon>
        <taxon>Bacillati</taxon>
        <taxon>Bacillota</taxon>
        <taxon>Bacilli</taxon>
        <taxon>Bacillales</taxon>
        <taxon>Paenibacillaceae</taxon>
        <taxon>Paenibacillus</taxon>
    </lineage>
</organism>
<protein>
    <submittedName>
        <fullName evidence="1">Uncharacterized protein</fullName>
    </submittedName>
</protein>
<keyword evidence="2" id="KW-1185">Reference proteome</keyword>
<evidence type="ECO:0000313" key="1">
    <source>
        <dbReference type="EMBL" id="AIQ61980.1"/>
    </source>
</evidence>
<gene>
    <name evidence="1" type="ORF">PSTEL_01425</name>
</gene>